<comment type="caution">
    <text evidence="3">The sequence shown here is derived from an EMBL/GenBank/DDBJ whole genome shotgun (WGS) entry which is preliminary data.</text>
</comment>
<dbReference type="SUPFAM" id="SSF56801">
    <property type="entry name" value="Acetyl-CoA synthetase-like"/>
    <property type="match status" value="1"/>
</dbReference>
<accession>A0ABP7FUJ4</accession>
<dbReference type="InterPro" id="IPR045851">
    <property type="entry name" value="AMP-bd_C_sf"/>
</dbReference>
<evidence type="ECO:0000313" key="4">
    <source>
        <dbReference type="Proteomes" id="UP001500908"/>
    </source>
</evidence>
<sequence>MSRERSRAKPAGYWNPTTETMPRERLAAWQWRKLHRALEHARANSTFWSQRLPESVDSLQDYFARVPLLYKSDLIAAQQVAPPYGILPSTSPSLGVRYHQTSGTSGNPPLRTFDTTRDWTWATDVWCTALHGAGVRPGHRGMTAFGYGLFAGFWGMHYALERMGCTVVPNGSMNSQSRVRLLVDQQIEVLGCTPTYALRLIETAREMGIDLSTQANVDIVVTGGEPRPETTTKAIAEAFGARVYDFAGMTELATVFMFECPDTPRGCHIIESSVIEEVLHPETKRPVDYGEQGVRVMTALGREGIQVFRYWTDDLVVKRPWRECGCGRTWDWYEGGILGRSDDMRKIRGISVTPVMVEDIIRGFDEVDEFQTALRTVRGLDTMIVRVEQRGAAGAEPTDLCERIAERMKLDIGLRPQVELAEPGSLPRFEIKSARFHDERTK</sequence>
<proteinExistence type="predicted"/>
<keyword evidence="3" id="KW-0436">Ligase</keyword>
<dbReference type="Pfam" id="PF14535">
    <property type="entry name" value="AMP-binding_C_2"/>
    <property type="match status" value="1"/>
</dbReference>
<dbReference type="InterPro" id="IPR042099">
    <property type="entry name" value="ANL_N_sf"/>
</dbReference>
<dbReference type="Pfam" id="PF00501">
    <property type="entry name" value="AMP-binding"/>
    <property type="match status" value="1"/>
</dbReference>
<protein>
    <submittedName>
        <fullName evidence="3">Phenylacetate--CoA ligase</fullName>
    </submittedName>
</protein>
<feature type="domain" description="AMP-dependent synthetase/ligase" evidence="1">
    <location>
        <begin position="101"/>
        <end position="293"/>
    </location>
</feature>
<dbReference type="Gene3D" id="3.40.50.12780">
    <property type="entry name" value="N-terminal domain of ligase-like"/>
    <property type="match status" value="1"/>
</dbReference>
<dbReference type="Gene3D" id="3.30.300.30">
    <property type="match status" value="1"/>
</dbReference>
<dbReference type="EMBL" id="BAABDD010000013">
    <property type="protein sequence ID" value="GAA3748681.1"/>
    <property type="molecule type" value="Genomic_DNA"/>
</dbReference>
<evidence type="ECO:0000259" key="1">
    <source>
        <dbReference type="Pfam" id="PF00501"/>
    </source>
</evidence>
<gene>
    <name evidence="3" type="ORF">GCM10022402_29900</name>
</gene>
<evidence type="ECO:0000259" key="2">
    <source>
        <dbReference type="Pfam" id="PF14535"/>
    </source>
</evidence>
<evidence type="ECO:0000313" key="3">
    <source>
        <dbReference type="EMBL" id="GAA3748681.1"/>
    </source>
</evidence>
<feature type="domain" description="AMP-dependent ligase C-terminal" evidence="2">
    <location>
        <begin position="349"/>
        <end position="440"/>
    </location>
</feature>
<organism evidence="3 4">
    <name type="scientific">Salinactinospora qingdaonensis</name>
    <dbReference type="NCBI Taxonomy" id="702744"/>
    <lineage>
        <taxon>Bacteria</taxon>
        <taxon>Bacillati</taxon>
        <taxon>Actinomycetota</taxon>
        <taxon>Actinomycetes</taxon>
        <taxon>Streptosporangiales</taxon>
        <taxon>Nocardiopsidaceae</taxon>
        <taxon>Salinactinospora</taxon>
    </lineage>
</organism>
<keyword evidence="4" id="KW-1185">Reference proteome</keyword>
<dbReference type="InterPro" id="IPR000873">
    <property type="entry name" value="AMP-dep_synth/lig_dom"/>
</dbReference>
<dbReference type="PANTHER" id="PTHR43845:SF1">
    <property type="entry name" value="BLR5969 PROTEIN"/>
    <property type="match status" value="1"/>
</dbReference>
<dbReference type="Proteomes" id="UP001500908">
    <property type="component" value="Unassembled WGS sequence"/>
</dbReference>
<dbReference type="InterPro" id="IPR028154">
    <property type="entry name" value="AMP-dep_Lig_C"/>
</dbReference>
<dbReference type="GO" id="GO:0016874">
    <property type="term" value="F:ligase activity"/>
    <property type="evidence" value="ECO:0007669"/>
    <property type="project" value="UniProtKB-KW"/>
</dbReference>
<dbReference type="PANTHER" id="PTHR43845">
    <property type="entry name" value="BLR5969 PROTEIN"/>
    <property type="match status" value="1"/>
</dbReference>
<reference evidence="4" key="1">
    <citation type="journal article" date="2019" name="Int. J. Syst. Evol. Microbiol.">
        <title>The Global Catalogue of Microorganisms (GCM) 10K type strain sequencing project: providing services to taxonomists for standard genome sequencing and annotation.</title>
        <authorList>
            <consortium name="The Broad Institute Genomics Platform"/>
            <consortium name="The Broad Institute Genome Sequencing Center for Infectious Disease"/>
            <person name="Wu L."/>
            <person name="Ma J."/>
        </authorList>
    </citation>
    <scope>NUCLEOTIDE SEQUENCE [LARGE SCALE GENOMIC DNA]</scope>
    <source>
        <strain evidence="4">JCM 17137</strain>
    </source>
</reference>
<name>A0ABP7FUJ4_9ACTN</name>
<dbReference type="RefSeq" id="WP_344972162.1">
    <property type="nucleotide sequence ID" value="NZ_BAABDD010000013.1"/>
</dbReference>